<protein>
    <submittedName>
        <fullName evidence="1">Uncharacterized protein</fullName>
    </submittedName>
</protein>
<evidence type="ECO:0000313" key="2">
    <source>
        <dbReference type="Proteomes" id="UP001165306"/>
    </source>
</evidence>
<dbReference type="Pfam" id="PF21850">
    <property type="entry name" value="DUF6909"/>
    <property type="match status" value="1"/>
</dbReference>
<dbReference type="AlphaFoldDB" id="A0AA41WDA0"/>
<evidence type="ECO:0000313" key="1">
    <source>
        <dbReference type="EMBL" id="MCM8749872.1"/>
    </source>
</evidence>
<dbReference type="EMBL" id="JAMSLR010000008">
    <property type="protein sequence ID" value="MCM8749872.1"/>
    <property type="molecule type" value="Genomic_DNA"/>
</dbReference>
<organism evidence="1 2">
    <name type="scientific">Thermalbibacter longus</name>
    <dbReference type="NCBI Taxonomy" id="2951981"/>
    <lineage>
        <taxon>Bacteria</taxon>
        <taxon>Pseudomonadati</taxon>
        <taxon>Thermomicrobiota</taxon>
        <taxon>Thermomicrobia</taxon>
        <taxon>Thermomicrobiales</taxon>
        <taxon>Thermomicrobiaceae</taxon>
        <taxon>Thermalbibacter</taxon>
    </lineage>
</organism>
<reference evidence="1" key="1">
    <citation type="submission" date="2022-06" db="EMBL/GenBank/DDBJ databases">
        <title>CFH 74404 Thermomicrobiaceae sp.</title>
        <authorList>
            <person name="Ming H."/>
            <person name="Li W.-J."/>
            <person name="Zhao Z."/>
        </authorList>
    </citation>
    <scope>NUCLEOTIDE SEQUENCE</scope>
    <source>
        <strain evidence="1">CFH 74404</strain>
    </source>
</reference>
<proteinExistence type="predicted"/>
<dbReference type="RefSeq" id="WP_284057654.1">
    <property type="nucleotide sequence ID" value="NZ_JAMSLR010000008.1"/>
</dbReference>
<accession>A0AA41WDA0</accession>
<comment type="caution">
    <text evidence="1">The sequence shown here is derived from an EMBL/GenBank/DDBJ whole genome shotgun (WGS) entry which is preliminary data.</text>
</comment>
<sequence>MEARPRGTAAGGYPAGKREVDLYVKTYNTLLRSSGPVPVETLVPAHLNVASLLHQGAREPAPDMNAVMYSTLRLPTAIVDAERIVLGQSAATFARHGFADLERWQPVTAPGRRRRWYSDGQGTLAAYVASASDLDDVIPTIVAWQIEWNKMYSLAERDEDLRQAVSVALREPLASGAEERVRTGLSISEADWRRLRQAWGDRFWEYLSKVARAKKRLTIQFLAGSYVGYARSARAWWSPVERFISERGLLDRPLYFVSSNMHSIANILSGTARRRRDALVRFIEETQHPELLPELRKLQAGQVRSSWENLLYYTARLYYVTWPDERAGRDQEERERGITTIEPDGPVDVGVQVIELNRLCPEDFDPRLQSLGEFDLRSTDAVILNINYPLGLGAYHLLSQIAASTYRLKGVYILGKAATLNARIGDVMLSDVVYDEHSGNTYWFRNCFSAEDLRPYLIYGSALDRQRAVSVLGTYLQNRGYLDFFYRENYTVVEMETGPYLNALYEDTFLTRYGQGEHVNLTEIPVDLGIIHYASDTPYSRAHTLGARGLSYYGMDSTYASTLVILRRIFEQAGAVLPAATPVGQREEV</sequence>
<name>A0AA41WDA0_9BACT</name>
<dbReference type="Proteomes" id="UP001165306">
    <property type="component" value="Unassembled WGS sequence"/>
</dbReference>
<gene>
    <name evidence="1" type="ORF">NET02_12000</name>
</gene>
<dbReference type="InterPro" id="IPR054204">
    <property type="entry name" value="DUF6909"/>
</dbReference>
<keyword evidence="2" id="KW-1185">Reference proteome</keyword>